<dbReference type="GO" id="GO:0005886">
    <property type="term" value="C:plasma membrane"/>
    <property type="evidence" value="ECO:0007669"/>
    <property type="project" value="UniProtKB-SubCell"/>
</dbReference>
<feature type="transmembrane region" description="Helical" evidence="1">
    <location>
        <begin position="231"/>
        <end position="252"/>
    </location>
</feature>
<protein>
    <submittedName>
        <fullName evidence="2">ABC transporter permease</fullName>
    </submittedName>
</protein>
<feature type="transmembrane region" description="Helical" evidence="1">
    <location>
        <begin position="157"/>
        <end position="178"/>
    </location>
</feature>
<accession>A0A4U1D0S0</accession>
<dbReference type="Proteomes" id="UP000307756">
    <property type="component" value="Unassembled WGS sequence"/>
</dbReference>
<feature type="transmembrane region" description="Helical" evidence="1">
    <location>
        <begin position="21"/>
        <end position="42"/>
    </location>
</feature>
<sequence>MKNYLTLLQKELTESFRNGKWIWLPIAFMIIGITQPITTYYMPQILENAGNIPEGTVIEIPTPSGVEVLASTLSQYGMIGSLLFVLSAMGVIDNERQNGALTLVMVRPVTAIQYIASKWTGQVLIALTSFLLSYGLTFYYTNLLFEQVKWELVITSFLIYSLWIIFIFSVTILAGTFIKSASGISAVSISFVGGLSVISNLFTKFTTWSPTNLRTHASAILMEGKLMENSITVIMTTIGLSLLLLLIATFQFRRLEQY</sequence>
<feature type="transmembrane region" description="Helical" evidence="1">
    <location>
        <begin position="73"/>
        <end position="92"/>
    </location>
</feature>
<keyword evidence="1" id="KW-0812">Transmembrane</keyword>
<keyword evidence="1" id="KW-0472">Membrane</keyword>
<feature type="transmembrane region" description="Helical" evidence="1">
    <location>
        <begin position="184"/>
        <end position="203"/>
    </location>
</feature>
<comment type="caution">
    <text evidence="2">The sequence shown here is derived from an EMBL/GenBank/DDBJ whole genome shotgun (WGS) entry which is preliminary data.</text>
</comment>
<organism evidence="2 3">
    <name type="scientific">Robertmurraya kyonggiensis</name>
    <dbReference type="NCBI Taxonomy" id="1037680"/>
    <lineage>
        <taxon>Bacteria</taxon>
        <taxon>Bacillati</taxon>
        <taxon>Bacillota</taxon>
        <taxon>Bacilli</taxon>
        <taxon>Bacillales</taxon>
        <taxon>Bacillaceae</taxon>
        <taxon>Robertmurraya</taxon>
    </lineage>
</organism>
<name>A0A4U1D0S0_9BACI</name>
<keyword evidence="1" id="KW-1133">Transmembrane helix</keyword>
<dbReference type="OrthoDB" id="4187110at2"/>
<dbReference type="GO" id="GO:0140359">
    <property type="term" value="F:ABC-type transporter activity"/>
    <property type="evidence" value="ECO:0007669"/>
    <property type="project" value="InterPro"/>
</dbReference>
<gene>
    <name evidence="2" type="ORF">FA727_17725</name>
</gene>
<dbReference type="EMBL" id="SWBM01000005">
    <property type="protein sequence ID" value="TKC15273.1"/>
    <property type="molecule type" value="Genomic_DNA"/>
</dbReference>
<dbReference type="Pfam" id="PF12679">
    <property type="entry name" value="ABC2_membrane_2"/>
    <property type="match status" value="1"/>
</dbReference>
<keyword evidence="3" id="KW-1185">Reference proteome</keyword>
<dbReference type="RefSeq" id="WP_136832883.1">
    <property type="nucleotide sequence ID" value="NZ_SWBM01000005.1"/>
</dbReference>
<evidence type="ECO:0000313" key="3">
    <source>
        <dbReference type="Proteomes" id="UP000307756"/>
    </source>
</evidence>
<proteinExistence type="predicted"/>
<evidence type="ECO:0000256" key="1">
    <source>
        <dbReference type="SAM" id="Phobius"/>
    </source>
</evidence>
<dbReference type="AlphaFoldDB" id="A0A4U1D0S0"/>
<evidence type="ECO:0000313" key="2">
    <source>
        <dbReference type="EMBL" id="TKC15273.1"/>
    </source>
</evidence>
<feature type="transmembrane region" description="Helical" evidence="1">
    <location>
        <begin position="123"/>
        <end position="145"/>
    </location>
</feature>
<reference evidence="2 3" key="1">
    <citation type="journal article" date="2011" name="J. Microbiol.">
        <title>Bacillus kyonggiensis sp. nov., isolated from soil of a lettuce field.</title>
        <authorList>
            <person name="Dong K."/>
            <person name="Lee S."/>
        </authorList>
    </citation>
    <scope>NUCLEOTIDE SEQUENCE [LARGE SCALE GENOMIC DNA]</scope>
    <source>
        <strain evidence="2 3">NB22</strain>
    </source>
</reference>